<comment type="similarity">
    <text evidence="2">Belongs to the thioredoxin family. DsbA subfamily.</text>
</comment>
<keyword evidence="5" id="KW-1185">Reference proteome</keyword>
<dbReference type="PANTHER" id="PTHR13887:SF56">
    <property type="entry name" value="THIOREDOXIN-LIKE REDUCTASE RV2466C"/>
    <property type="match status" value="1"/>
</dbReference>
<comment type="caution">
    <text evidence="4">The sequence shown here is derived from an EMBL/GenBank/DDBJ whole genome shotgun (WGS) entry which is preliminary data.</text>
</comment>
<dbReference type="InterPro" id="IPR036249">
    <property type="entry name" value="Thioredoxin-like_sf"/>
</dbReference>
<sequence>MITRRRVLETMAVGAFVATAARWLPIAPAAWAQDAKPEELNQAGPLGDVTLGNPDAKVNIIEYASLTCSHCAEFHEKTLPMLKSKYIDTGKVRFTLREFPLDPLATAGFMLARCQGNDKYYPISDLLFSKQQQWAFNDKPLDGLAQLVKQAGYTQESFEACLKNQKIYDAVVAERDRGAKLGVNSTPTLFINGKVYRGALEPAEMEKTLAPLLAG</sequence>
<dbReference type="PANTHER" id="PTHR13887">
    <property type="entry name" value="GLUTATHIONE S-TRANSFERASE KAPPA"/>
    <property type="match status" value="1"/>
</dbReference>
<dbReference type="EMBL" id="BMGG01000003">
    <property type="protein sequence ID" value="GGC62714.1"/>
    <property type="molecule type" value="Genomic_DNA"/>
</dbReference>
<reference evidence="4" key="2">
    <citation type="submission" date="2020-09" db="EMBL/GenBank/DDBJ databases">
        <authorList>
            <person name="Sun Q."/>
            <person name="Zhou Y."/>
        </authorList>
    </citation>
    <scope>NUCLEOTIDE SEQUENCE</scope>
    <source>
        <strain evidence="4">CGMCC 1.12919</strain>
    </source>
</reference>
<accession>A0A916XD10</accession>
<dbReference type="SUPFAM" id="SSF52833">
    <property type="entry name" value="Thioredoxin-like"/>
    <property type="match status" value="1"/>
</dbReference>
<evidence type="ECO:0000256" key="2">
    <source>
        <dbReference type="ARBA" id="ARBA00005791"/>
    </source>
</evidence>
<evidence type="ECO:0000313" key="4">
    <source>
        <dbReference type="EMBL" id="GGC62714.1"/>
    </source>
</evidence>
<feature type="domain" description="Thioredoxin" evidence="3">
    <location>
        <begin position="21"/>
        <end position="214"/>
    </location>
</feature>
<proteinExistence type="inferred from homology"/>
<dbReference type="RefSeq" id="WP_188609146.1">
    <property type="nucleotide sequence ID" value="NZ_BMGG01000003.1"/>
</dbReference>
<dbReference type="AlphaFoldDB" id="A0A916XD10"/>
<evidence type="ECO:0000256" key="1">
    <source>
        <dbReference type="ARBA" id="ARBA00003565"/>
    </source>
</evidence>
<reference evidence="4" key="1">
    <citation type="journal article" date="2014" name="Int. J. Syst. Evol. Microbiol.">
        <title>Complete genome sequence of Corynebacterium casei LMG S-19264T (=DSM 44701T), isolated from a smear-ripened cheese.</title>
        <authorList>
            <consortium name="US DOE Joint Genome Institute (JGI-PGF)"/>
            <person name="Walter F."/>
            <person name="Albersmeier A."/>
            <person name="Kalinowski J."/>
            <person name="Ruckert C."/>
        </authorList>
    </citation>
    <scope>NUCLEOTIDE SEQUENCE</scope>
    <source>
        <strain evidence="4">CGMCC 1.12919</strain>
    </source>
</reference>
<dbReference type="InterPro" id="IPR013766">
    <property type="entry name" value="Thioredoxin_domain"/>
</dbReference>
<evidence type="ECO:0000313" key="5">
    <source>
        <dbReference type="Proteomes" id="UP000637002"/>
    </source>
</evidence>
<organism evidence="4 5">
    <name type="scientific">Chelatococcus reniformis</name>
    <dbReference type="NCBI Taxonomy" id="1494448"/>
    <lineage>
        <taxon>Bacteria</taxon>
        <taxon>Pseudomonadati</taxon>
        <taxon>Pseudomonadota</taxon>
        <taxon>Alphaproteobacteria</taxon>
        <taxon>Hyphomicrobiales</taxon>
        <taxon>Chelatococcaceae</taxon>
        <taxon>Chelatococcus</taxon>
    </lineage>
</organism>
<evidence type="ECO:0000259" key="3">
    <source>
        <dbReference type="PROSITE" id="PS51352"/>
    </source>
</evidence>
<dbReference type="PROSITE" id="PS51318">
    <property type="entry name" value="TAT"/>
    <property type="match status" value="1"/>
</dbReference>
<dbReference type="Pfam" id="PF13462">
    <property type="entry name" value="Thioredoxin_4"/>
    <property type="match status" value="1"/>
</dbReference>
<protein>
    <submittedName>
        <fullName evidence="4">Disulfide bond formation protein DsbD</fullName>
    </submittedName>
</protein>
<dbReference type="InterPro" id="IPR006311">
    <property type="entry name" value="TAT_signal"/>
</dbReference>
<comment type="function">
    <text evidence="1">May be required for disulfide bond formation in some proteins.</text>
</comment>
<dbReference type="Proteomes" id="UP000637002">
    <property type="component" value="Unassembled WGS sequence"/>
</dbReference>
<dbReference type="InterPro" id="IPR012336">
    <property type="entry name" value="Thioredoxin-like_fold"/>
</dbReference>
<dbReference type="PROSITE" id="PS51352">
    <property type="entry name" value="THIOREDOXIN_2"/>
    <property type="match status" value="1"/>
</dbReference>
<dbReference type="Gene3D" id="3.40.30.10">
    <property type="entry name" value="Glutaredoxin"/>
    <property type="match status" value="1"/>
</dbReference>
<name>A0A916XD10_9HYPH</name>
<gene>
    <name evidence="4" type="ORF">GCM10010994_21640</name>
</gene>